<keyword evidence="10" id="KW-1185">Reference proteome</keyword>
<feature type="transmembrane region" description="Helical" evidence="7">
    <location>
        <begin position="375"/>
        <end position="394"/>
    </location>
</feature>
<keyword evidence="2" id="KW-0813">Transport</keyword>
<feature type="transmembrane region" description="Helical" evidence="7">
    <location>
        <begin position="82"/>
        <end position="100"/>
    </location>
</feature>
<feature type="domain" description="Major facilitator superfamily (MFS) profile" evidence="8">
    <location>
        <begin position="12"/>
        <end position="397"/>
    </location>
</feature>
<feature type="transmembrane region" description="Helical" evidence="7">
    <location>
        <begin position="307"/>
        <end position="329"/>
    </location>
</feature>
<keyword evidence="3" id="KW-1003">Cell membrane</keyword>
<feature type="transmembrane region" description="Helical" evidence="7">
    <location>
        <begin position="341"/>
        <end position="363"/>
    </location>
</feature>
<proteinExistence type="predicted"/>
<evidence type="ECO:0000256" key="1">
    <source>
        <dbReference type="ARBA" id="ARBA00004651"/>
    </source>
</evidence>
<evidence type="ECO:0000256" key="4">
    <source>
        <dbReference type="ARBA" id="ARBA00022692"/>
    </source>
</evidence>
<feature type="transmembrane region" description="Helical" evidence="7">
    <location>
        <begin position="146"/>
        <end position="167"/>
    </location>
</feature>
<evidence type="ECO:0000313" key="10">
    <source>
        <dbReference type="Proteomes" id="UP001341444"/>
    </source>
</evidence>
<dbReference type="InterPro" id="IPR036259">
    <property type="entry name" value="MFS_trans_sf"/>
</dbReference>
<feature type="transmembrane region" description="Helical" evidence="7">
    <location>
        <begin position="255"/>
        <end position="275"/>
    </location>
</feature>
<gene>
    <name evidence="9" type="ORF">P4T90_08340</name>
</gene>
<dbReference type="InterPro" id="IPR020846">
    <property type="entry name" value="MFS_dom"/>
</dbReference>
<evidence type="ECO:0000256" key="5">
    <source>
        <dbReference type="ARBA" id="ARBA00022989"/>
    </source>
</evidence>
<keyword evidence="4 7" id="KW-0812">Transmembrane</keyword>
<organism evidence="9 10">
    <name type="scientific">Heyndrickxia acidicola</name>
    <dbReference type="NCBI Taxonomy" id="209389"/>
    <lineage>
        <taxon>Bacteria</taxon>
        <taxon>Bacillati</taxon>
        <taxon>Bacillota</taxon>
        <taxon>Bacilli</taxon>
        <taxon>Bacillales</taxon>
        <taxon>Bacillaceae</taxon>
        <taxon>Heyndrickxia</taxon>
    </lineage>
</organism>
<comment type="subcellular location">
    <subcellularLocation>
        <location evidence="1">Cell membrane</location>
        <topology evidence="1">Multi-pass membrane protein</topology>
    </subcellularLocation>
</comment>
<evidence type="ECO:0000256" key="3">
    <source>
        <dbReference type="ARBA" id="ARBA00022475"/>
    </source>
</evidence>
<evidence type="ECO:0000259" key="8">
    <source>
        <dbReference type="PROSITE" id="PS50850"/>
    </source>
</evidence>
<accession>A0ABU6MF92</accession>
<dbReference type="SUPFAM" id="SSF103473">
    <property type="entry name" value="MFS general substrate transporter"/>
    <property type="match status" value="1"/>
</dbReference>
<dbReference type="RefSeq" id="WP_066270970.1">
    <property type="nucleotide sequence ID" value="NZ_JARMAB010000010.1"/>
</dbReference>
<dbReference type="PANTHER" id="PTHR23517">
    <property type="entry name" value="RESISTANCE PROTEIN MDTM, PUTATIVE-RELATED-RELATED"/>
    <property type="match status" value="1"/>
</dbReference>
<feature type="transmembrane region" description="Helical" evidence="7">
    <location>
        <begin position="173"/>
        <end position="190"/>
    </location>
</feature>
<dbReference type="InterPro" id="IPR011701">
    <property type="entry name" value="MFS"/>
</dbReference>
<dbReference type="EMBL" id="JARMAB010000010">
    <property type="protein sequence ID" value="MED1203088.1"/>
    <property type="molecule type" value="Genomic_DNA"/>
</dbReference>
<feature type="transmembrane region" description="Helical" evidence="7">
    <location>
        <begin position="12"/>
        <end position="32"/>
    </location>
</feature>
<protein>
    <submittedName>
        <fullName evidence="9">MFS transporter</fullName>
    </submittedName>
</protein>
<dbReference type="CDD" id="cd06174">
    <property type="entry name" value="MFS"/>
    <property type="match status" value="1"/>
</dbReference>
<feature type="transmembrane region" description="Helical" evidence="7">
    <location>
        <begin position="223"/>
        <end position="243"/>
    </location>
</feature>
<feature type="transmembrane region" description="Helical" evidence="7">
    <location>
        <begin position="106"/>
        <end position="125"/>
    </location>
</feature>
<name>A0ABU6MF92_9BACI</name>
<keyword evidence="6 7" id="KW-0472">Membrane</keyword>
<keyword evidence="5 7" id="KW-1133">Transmembrane helix</keyword>
<feature type="transmembrane region" description="Helical" evidence="7">
    <location>
        <begin position="52"/>
        <end position="75"/>
    </location>
</feature>
<comment type="caution">
    <text evidence="9">The sequence shown here is derived from an EMBL/GenBank/DDBJ whole genome shotgun (WGS) entry which is preliminary data.</text>
</comment>
<reference evidence="9 10" key="1">
    <citation type="submission" date="2023-03" db="EMBL/GenBank/DDBJ databases">
        <title>Bacillus Genome Sequencing.</title>
        <authorList>
            <person name="Dunlap C."/>
        </authorList>
    </citation>
    <scope>NUCLEOTIDE SEQUENCE [LARGE SCALE GENOMIC DNA]</scope>
    <source>
        <strain evidence="9 10">B-23453</strain>
    </source>
</reference>
<dbReference type="Gene3D" id="1.20.1250.20">
    <property type="entry name" value="MFS general substrate transporter like domains"/>
    <property type="match status" value="2"/>
</dbReference>
<evidence type="ECO:0000256" key="6">
    <source>
        <dbReference type="ARBA" id="ARBA00023136"/>
    </source>
</evidence>
<evidence type="ECO:0000313" key="9">
    <source>
        <dbReference type="EMBL" id="MED1203088.1"/>
    </source>
</evidence>
<evidence type="ECO:0000256" key="7">
    <source>
        <dbReference type="SAM" id="Phobius"/>
    </source>
</evidence>
<sequence>MSERMQTSGVKVYLIETVMFFTYAFFAVSWIAGTSLTPQIMAYFHLKSFASATFISNAITVAKIIGNLLAAWFLVKLQPKKAIALASALIVIGTGIGAFVSEFWMFVAARFVMGFGGALFVVYFSPMVIRYFDAKRRAAINGINAAAYNIGSIIAMLIVAPVVSLVVTWQNSLLFFAGCSLVLFILWLLFGEDFEVNSSISAKPIENEHRYTFKDGMKESFNYILPFTYCGLLLLYIVILTIFPISNSAAVNPKTLSTVVALTGVLGSAVGIGVVRKVDRRLPVLRWSGLLMSVSALVMVMTSSGAVALVMAAFLGFLMFLPMTALVTIPQELPHMTPAKLTVIMGFFWSCAYLFESITYYIIGLIIDASGFKAALYVASALSLTFFIGSFLLPETGKKKAGGMKNLRKEAN</sequence>
<dbReference type="Proteomes" id="UP001341444">
    <property type="component" value="Unassembled WGS sequence"/>
</dbReference>
<dbReference type="PROSITE" id="PS50850">
    <property type="entry name" value="MFS"/>
    <property type="match status" value="1"/>
</dbReference>
<dbReference type="Pfam" id="PF07690">
    <property type="entry name" value="MFS_1"/>
    <property type="match status" value="1"/>
</dbReference>
<evidence type="ECO:0000256" key="2">
    <source>
        <dbReference type="ARBA" id="ARBA00022448"/>
    </source>
</evidence>
<dbReference type="PANTHER" id="PTHR23517:SF2">
    <property type="entry name" value="MULTIDRUG RESISTANCE PROTEIN MDTH"/>
    <property type="match status" value="1"/>
</dbReference>
<dbReference type="InterPro" id="IPR050171">
    <property type="entry name" value="MFS_Transporters"/>
</dbReference>
<feature type="transmembrane region" description="Helical" evidence="7">
    <location>
        <begin position="284"/>
        <end position="301"/>
    </location>
</feature>